<dbReference type="RefSeq" id="WP_115500607.1">
    <property type="nucleotide sequence ID" value="NZ_JACRTI010000046.1"/>
</dbReference>
<dbReference type="EMBL" id="QREV01000046">
    <property type="protein sequence ID" value="RDU48176.1"/>
    <property type="molecule type" value="Genomic_DNA"/>
</dbReference>
<feature type="domain" description="RagB/SusD" evidence="6">
    <location>
        <begin position="285"/>
        <end position="567"/>
    </location>
</feature>
<dbReference type="AlphaFoldDB" id="A0A3D8HB14"/>
<evidence type="ECO:0000256" key="2">
    <source>
        <dbReference type="ARBA" id="ARBA00006275"/>
    </source>
</evidence>
<keyword evidence="11" id="KW-1185">Reference proteome</keyword>
<dbReference type="EMBL" id="JACRTI010000046">
    <property type="protein sequence ID" value="MBC8603119.1"/>
    <property type="molecule type" value="Genomic_DNA"/>
</dbReference>
<sequence>MKQVILYSALIALSFSSCNTLDLNPLSEGSSETWYTNEDEIQMSVIRLFHQDFWKDVQFVGDQDLKDEYTDNFTRRTSLTAITNATINGQSSFVTSLWKRAYKNIAAANLIISNIQRTEGIMSEEKIAMYRANARFSRACMYGKLIFLYGDVPYYTENIDIDDFYSLGRTPKLQILEEIYKDFDYAIENLPVSYNSNSYQFATKGAAYAMKARVALYMGNYAIARDAANSCINLGKYELYPDYEKLFYPETKNSVETIFCTPRAVEQKIIFPDYVLRCQISRIIGGWNNGGPSWDLFCSYLCTDGLPIDESPLFDPHNPFRNRDPRLKATMAEFGSEYLGLIYQPHPDSLQVLNVKTGEFVENKDSRGVDQYASYNGLIAKKGMNESCLSYQVDPDNIVMRYADVLLMYAESKIELNEIDQSVLNVMNQVRARAYANESSYPVISTTDQNELRKILRIERRMEFAWEGTRYEDIIRWRLAEKVLNTPMYGMLDPESLRENVVNKGGWFFPEIPPIDEDGTVDFSGMYNKGLVKLLTNRKFDAPKQYLWPIPTTEILINSNMTQNDGY</sequence>
<dbReference type="InterPro" id="IPR033985">
    <property type="entry name" value="SusD-like_N"/>
</dbReference>
<dbReference type="GO" id="GO:0009279">
    <property type="term" value="C:cell outer membrane"/>
    <property type="evidence" value="ECO:0007669"/>
    <property type="project" value="UniProtKB-SubCell"/>
</dbReference>
<dbReference type="Pfam" id="PF14322">
    <property type="entry name" value="SusD-like_3"/>
    <property type="match status" value="1"/>
</dbReference>
<evidence type="ECO:0000259" key="6">
    <source>
        <dbReference type="Pfam" id="PF07980"/>
    </source>
</evidence>
<comment type="subcellular location">
    <subcellularLocation>
        <location evidence="1">Cell outer membrane</location>
    </subcellularLocation>
</comment>
<evidence type="ECO:0000256" key="3">
    <source>
        <dbReference type="ARBA" id="ARBA00022729"/>
    </source>
</evidence>
<evidence type="ECO:0000256" key="4">
    <source>
        <dbReference type="ARBA" id="ARBA00023136"/>
    </source>
</evidence>
<keyword evidence="3" id="KW-0732">Signal</keyword>
<evidence type="ECO:0000313" key="8">
    <source>
        <dbReference type="EMBL" id="MBC8603119.1"/>
    </source>
</evidence>
<dbReference type="Proteomes" id="UP000629596">
    <property type="component" value="Unassembled WGS sequence"/>
</dbReference>
<organism evidence="9 10">
    <name type="scientific">Parabacteroides acidifaciens</name>
    <dbReference type="NCBI Taxonomy" id="2290935"/>
    <lineage>
        <taxon>Bacteria</taxon>
        <taxon>Pseudomonadati</taxon>
        <taxon>Bacteroidota</taxon>
        <taxon>Bacteroidia</taxon>
        <taxon>Bacteroidales</taxon>
        <taxon>Tannerellaceae</taxon>
        <taxon>Parabacteroides</taxon>
    </lineage>
</organism>
<dbReference type="Gene3D" id="1.25.40.390">
    <property type="match status" value="1"/>
</dbReference>
<dbReference type="InterPro" id="IPR012944">
    <property type="entry name" value="SusD_RagB_dom"/>
</dbReference>
<reference evidence="9 10" key="1">
    <citation type="submission" date="2018-07" db="EMBL/GenBank/DDBJ databases">
        <title>Parabacteroides acidifaciens nov. sp., isolated from human feces.</title>
        <authorList>
            <person name="Wang Y.J."/>
        </authorList>
    </citation>
    <scope>NUCLEOTIDE SEQUENCE [LARGE SCALE GENOMIC DNA]</scope>
    <source>
        <strain evidence="9 10">426-9</strain>
    </source>
</reference>
<accession>A0A3D8HB14</accession>
<evidence type="ECO:0000256" key="5">
    <source>
        <dbReference type="ARBA" id="ARBA00023237"/>
    </source>
</evidence>
<evidence type="ECO:0000313" key="10">
    <source>
        <dbReference type="Proteomes" id="UP000256321"/>
    </source>
</evidence>
<dbReference type="Proteomes" id="UP000256321">
    <property type="component" value="Unassembled WGS sequence"/>
</dbReference>
<comment type="similarity">
    <text evidence="2">Belongs to the SusD family.</text>
</comment>
<dbReference type="InterPro" id="IPR011990">
    <property type="entry name" value="TPR-like_helical_dom_sf"/>
</dbReference>
<proteinExistence type="inferred from homology"/>
<reference evidence="8 11" key="2">
    <citation type="submission" date="2020-08" db="EMBL/GenBank/DDBJ databases">
        <title>Genome public.</title>
        <authorList>
            <person name="Liu C."/>
            <person name="Sun Q."/>
        </authorList>
    </citation>
    <scope>NUCLEOTIDE SEQUENCE [LARGE SCALE GENOMIC DNA]</scope>
    <source>
        <strain evidence="8 11">426_9</strain>
    </source>
</reference>
<feature type="domain" description="SusD-like N-terminal" evidence="7">
    <location>
        <begin position="63"/>
        <end position="216"/>
    </location>
</feature>
<name>A0A3D8HB14_9BACT</name>
<keyword evidence="4" id="KW-0472">Membrane</keyword>
<evidence type="ECO:0000259" key="7">
    <source>
        <dbReference type="Pfam" id="PF14322"/>
    </source>
</evidence>
<gene>
    <name evidence="9" type="ORF">DWU89_15875</name>
    <name evidence="8" type="ORF">H8784_15505</name>
</gene>
<protein>
    <submittedName>
        <fullName evidence="9">RagB/SusD family nutrient uptake outer membrane protein</fullName>
    </submittedName>
</protein>
<evidence type="ECO:0000256" key="1">
    <source>
        <dbReference type="ARBA" id="ARBA00004442"/>
    </source>
</evidence>
<keyword evidence="5" id="KW-0998">Cell outer membrane</keyword>
<dbReference type="Pfam" id="PF07980">
    <property type="entry name" value="SusD_RagB"/>
    <property type="match status" value="1"/>
</dbReference>
<evidence type="ECO:0000313" key="11">
    <source>
        <dbReference type="Proteomes" id="UP000629596"/>
    </source>
</evidence>
<comment type="caution">
    <text evidence="9">The sequence shown here is derived from an EMBL/GenBank/DDBJ whole genome shotgun (WGS) entry which is preliminary data.</text>
</comment>
<dbReference type="PROSITE" id="PS51257">
    <property type="entry name" value="PROKAR_LIPOPROTEIN"/>
    <property type="match status" value="1"/>
</dbReference>
<dbReference type="SUPFAM" id="SSF48452">
    <property type="entry name" value="TPR-like"/>
    <property type="match status" value="1"/>
</dbReference>
<evidence type="ECO:0000313" key="9">
    <source>
        <dbReference type="EMBL" id="RDU48176.1"/>
    </source>
</evidence>